<dbReference type="PROSITE" id="PS51352">
    <property type="entry name" value="THIOREDOXIN_2"/>
    <property type="match status" value="1"/>
</dbReference>
<proteinExistence type="predicted"/>
<gene>
    <name evidence="2" type="ORF">I6U48_06245</name>
</gene>
<dbReference type="InterPro" id="IPR013766">
    <property type="entry name" value="Thioredoxin_domain"/>
</dbReference>
<organism evidence="2 3">
    <name type="scientific">Clostridium thailandense</name>
    <dbReference type="NCBI Taxonomy" id="2794346"/>
    <lineage>
        <taxon>Bacteria</taxon>
        <taxon>Bacillati</taxon>
        <taxon>Bacillota</taxon>
        <taxon>Clostridia</taxon>
        <taxon>Eubacteriales</taxon>
        <taxon>Clostridiaceae</taxon>
        <taxon>Clostridium</taxon>
    </lineage>
</organism>
<evidence type="ECO:0000259" key="1">
    <source>
        <dbReference type="PROSITE" id="PS51352"/>
    </source>
</evidence>
<dbReference type="CDD" id="cd02947">
    <property type="entry name" value="TRX_family"/>
    <property type="match status" value="1"/>
</dbReference>
<sequence length="86" mass="10381">MKPVIMFITSWCPYCKQAFSFMENLKKEHPEYAKIDVKIVDEEKEPEFARQYDYYYVPTYYVDDIKVHEGVPSMDIVRQVFEKALK</sequence>
<dbReference type="InterPro" id="IPR012336">
    <property type="entry name" value="Thioredoxin-like_fold"/>
</dbReference>
<dbReference type="Proteomes" id="UP000694308">
    <property type="component" value="Unassembled WGS sequence"/>
</dbReference>
<dbReference type="AlphaFoldDB" id="A0A949TSG3"/>
<protein>
    <submittedName>
        <fullName evidence="2">Thioredoxin family protein</fullName>
    </submittedName>
</protein>
<dbReference type="RefSeq" id="WP_218319551.1">
    <property type="nucleotide sequence ID" value="NZ_JAEEGC010000026.1"/>
</dbReference>
<keyword evidence="3" id="KW-1185">Reference proteome</keyword>
<dbReference type="PROSITE" id="PS51354">
    <property type="entry name" value="GLUTAREDOXIN_2"/>
    <property type="match status" value="1"/>
</dbReference>
<dbReference type="EMBL" id="JAEEGC010000026">
    <property type="protein sequence ID" value="MBV7272516.1"/>
    <property type="molecule type" value="Genomic_DNA"/>
</dbReference>
<comment type="caution">
    <text evidence="2">The sequence shown here is derived from an EMBL/GenBank/DDBJ whole genome shotgun (WGS) entry which is preliminary data.</text>
</comment>
<accession>A0A949TSG3</accession>
<dbReference type="Pfam" id="PF13192">
    <property type="entry name" value="Thioredoxin_3"/>
    <property type="match status" value="1"/>
</dbReference>
<name>A0A949TSG3_9CLOT</name>
<evidence type="ECO:0000313" key="3">
    <source>
        <dbReference type="Proteomes" id="UP000694308"/>
    </source>
</evidence>
<reference evidence="2" key="1">
    <citation type="submission" date="2020-12" db="EMBL/GenBank/DDBJ databases">
        <title>Clostridium thailandense sp. nov., a novel acetogenic bacterium isolated from peat land soil in Thailand.</title>
        <authorList>
            <person name="Chaikitkaew S."/>
            <person name="Birkeland N.K."/>
        </authorList>
    </citation>
    <scope>NUCLEOTIDE SEQUENCE</scope>
    <source>
        <strain evidence="2">PL3</strain>
    </source>
</reference>
<feature type="domain" description="Thioredoxin" evidence="1">
    <location>
        <begin position="1"/>
        <end position="86"/>
    </location>
</feature>
<evidence type="ECO:0000313" key="2">
    <source>
        <dbReference type="EMBL" id="MBV7272516.1"/>
    </source>
</evidence>